<protein>
    <recommendedName>
        <fullName evidence="4">MerC mercury resistance protein</fullName>
    </recommendedName>
</protein>
<name>A0A8A4TKI3_SULCO</name>
<proteinExistence type="predicted"/>
<evidence type="ECO:0000256" key="1">
    <source>
        <dbReference type="SAM" id="Phobius"/>
    </source>
</evidence>
<keyword evidence="1" id="KW-1133">Transmembrane helix</keyword>
<sequence>MSRHGNACARCAPKAGSRISVASALLFALLPKCPACLAAYATFLAALGMSATLLTGLRICLSLLLIVSALYLVRGSLRARRPWRATWIATGTVLVLAGWLTSIPALLNAIAVACIAIGALPGVRSNVASPSKHALPLEGETHA</sequence>
<reference evidence="2" key="1">
    <citation type="submission" date="2021-03" db="EMBL/GenBank/DDBJ databases">
        <title>Acanthopleuribacteraceae sp. M133.</title>
        <authorList>
            <person name="Wang G."/>
        </authorList>
    </citation>
    <scope>NUCLEOTIDE SEQUENCE</scope>
    <source>
        <strain evidence="2">M133</strain>
    </source>
</reference>
<keyword evidence="3" id="KW-1185">Reference proteome</keyword>
<keyword evidence="1" id="KW-0812">Transmembrane</keyword>
<accession>A0A8A4TKI3</accession>
<keyword evidence="1" id="KW-0472">Membrane</keyword>
<feature type="transmembrane region" description="Helical" evidence="1">
    <location>
        <begin position="106"/>
        <end position="123"/>
    </location>
</feature>
<evidence type="ECO:0000313" key="2">
    <source>
        <dbReference type="EMBL" id="QTD50456.1"/>
    </source>
</evidence>
<dbReference type="RefSeq" id="WP_237380166.1">
    <property type="nucleotide sequence ID" value="NZ_CP071793.1"/>
</dbReference>
<organism evidence="2 3">
    <name type="scientific">Sulfidibacter corallicola</name>
    <dbReference type="NCBI Taxonomy" id="2818388"/>
    <lineage>
        <taxon>Bacteria</taxon>
        <taxon>Pseudomonadati</taxon>
        <taxon>Acidobacteriota</taxon>
        <taxon>Holophagae</taxon>
        <taxon>Acanthopleuribacterales</taxon>
        <taxon>Acanthopleuribacteraceae</taxon>
        <taxon>Sulfidibacter</taxon>
    </lineage>
</organism>
<dbReference type="Proteomes" id="UP000663929">
    <property type="component" value="Chromosome"/>
</dbReference>
<dbReference type="AlphaFoldDB" id="A0A8A4TKI3"/>
<feature type="transmembrane region" description="Helical" evidence="1">
    <location>
        <begin position="48"/>
        <end position="73"/>
    </location>
</feature>
<evidence type="ECO:0000313" key="3">
    <source>
        <dbReference type="Proteomes" id="UP000663929"/>
    </source>
</evidence>
<dbReference type="KEGG" id="scor:J3U87_33145"/>
<evidence type="ECO:0008006" key="4">
    <source>
        <dbReference type="Google" id="ProtNLM"/>
    </source>
</evidence>
<gene>
    <name evidence="2" type="ORF">J3U87_33145</name>
</gene>
<dbReference type="EMBL" id="CP071793">
    <property type="protein sequence ID" value="QTD50456.1"/>
    <property type="molecule type" value="Genomic_DNA"/>
</dbReference>